<comment type="caution">
    <text evidence="13">The sequence shown here is derived from an EMBL/GenBank/DDBJ whole genome shotgun (WGS) entry which is preliminary data.</text>
</comment>
<dbReference type="Proteomes" id="UP001138540">
    <property type="component" value="Unassembled WGS sequence"/>
</dbReference>
<keyword evidence="3 8" id="KW-1134">Transmembrane beta strand</keyword>
<dbReference type="InterPro" id="IPR039426">
    <property type="entry name" value="TonB-dep_rcpt-like"/>
</dbReference>
<evidence type="ECO:0000313" key="13">
    <source>
        <dbReference type="EMBL" id="MBB5986431.1"/>
    </source>
</evidence>
<keyword evidence="5 9" id="KW-0798">TonB box</keyword>
<evidence type="ECO:0000256" key="5">
    <source>
        <dbReference type="ARBA" id="ARBA00023077"/>
    </source>
</evidence>
<sequence length="990" mass="105562">MKKSVLSLMLASATVAIPGGPAWAQDEDGAASTSSIVVTGSRIRQPGLSALSPVTTVGEEDIKLTGAMRIEDVVNTLPAFTAGQGAFIGGQATGTANANLRNLGSTRTLVLIDGKRLMPGSPMALVPDLNFIPGNMIRRVDVVTGGASAVYGSDAVAGVVNFIMDRRFEGVQISAQHSFYQHNNRDSIVAPLARAAGYDVPTGSVTDGHGLDLSAKIGINLEGGRGNITVYGGYRKLDASFQGNRDYVACALGATGPTGSTHACLGSSTTSPARFVLNSGSGAEVTLDPAGEGNSFRPYNVLRDSYNYTPINYFQRPDRRYTMGAFASYEVSKAFVPYLDVMYMDDRTVAQLAPSGIFGQIFQINCNNPLLSASQMSAICGAASGTSATRGVSIGKRNVEGGGRLDDLRHQSYRIVAGARGDLGDAWSYDVYGQFGLTTLTEMFQRDFALSRIGRALNVVTDTRPGSATFGSPVCAAVLNGVDPNCVPYNVWSVNGVTPQAVNYLQIAAFWTGDTKEKVAGLSFSGDLGKYGVQLPWAENGVSVALGAEYREESLSSRFDETFRNGELAGQNGSRRVNMDGKFDVFELFGEANVPIVEERPLFHSLSLNMGYRFSEYSTAGSTHTFKIGGDWAPSRDIRFRAGYNKAVRAPNVSELFSPLGAPGFTGTDPCAGPAVDGRVNGYTFAQCAASGVTQAQFGTIIANPAGQYNSRTGGNPGLRPETAYTWTAGFVATPTFLPGLSITADYFNIRVEDTIDVIGGNLILRQCVQTADPFYCDLVLRSPVNGSIYLGNDGYVLDIRRNTGSKSTSGIDLSVDYRLALDEVGLGNVGSLSMSFNGTWLGSLKTEPLPGLGTYECKGYFGLTCGVPSPEWRHRARLVWATPWVGDFSLNWRYIGAVTVDRASSDPLLTGRVAEVDRRVGDRHYFDLAYSTNVAGQFNLRAGVNNLFDKAPPLISTSSLTGVLGNGNTYPQVYDPLGRYIYVGATVTF</sequence>
<dbReference type="PROSITE" id="PS52016">
    <property type="entry name" value="TONB_DEPENDENT_REC_3"/>
    <property type="match status" value="1"/>
</dbReference>
<keyword evidence="4 8" id="KW-0812">Transmembrane</keyword>
<keyword evidence="7 8" id="KW-0998">Cell outer membrane</keyword>
<feature type="chain" id="PRO_5046578613" evidence="10">
    <location>
        <begin position="25"/>
        <end position="990"/>
    </location>
</feature>
<feature type="signal peptide" evidence="10">
    <location>
        <begin position="1"/>
        <end position="24"/>
    </location>
</feature>
<keyword evidence="14" id="KW-1185">Reference proteome</keyword>
<protein>
    <submittedName>
        <fullName evidence="13">Outer membrane receptor protein involved in Fe transport</fullName>
    </submittedName>
</protein>
<evidence type="ECO:0000256" key="4">
    <source>
        <dbReference type="ARBA" id="ARBA00022692"/>
    </source>
</evidence>
<keyword evidence="10" id="KW-0732">Signal</keyword>
<evidence type="ECO:0000256" key="2">
    <source>
        <dbReference type="ARBA" id="ARBA00022448"/>
    </source>
</evidence>
<dbReference type="PANTHER" id="PTHR47234">
    <property type="match status" value="1"/>
</dbReference>
<dbReference type="SUPFAM" id="SSF56935">
    <property type="entry name" value="Porins"/>
    <property type="match status" value="1"/>
</dbReference>
<evidence type="ECO:0000259" key="12">
    <source>
        <dbReference type="Pfam" id="PF07715"/>
    </source>
</evidence>
<evidence type="ECO:0000313" key="14">
    <source>
        <dbReference type="Proteomes" id="UP001138540"/>
    </source>
</evidence>
<evidence type="ECO:0000259" key="11">
    <source>
        <dbReference type="Pfam" id="PF00593"/>
    </source>
</evidence>
<gene>
    <name evidence="13" type="ORF">HNP60_002405</name>
</gene>
<dbReference type="Gene3D" id="2.40.170.20">
    <property type="entry name" value="TonB-dependent receptor, beta-barrel domain"/>
    <property type="match status" value="1"/>
</dbReference>
<evidence type="ECO:0000256" key="10">
    <source>
        <dbReference type="SAM" id="SignalP"/>
    </source>
</evidence>
<dbReference type="InterPro" id="IPR036942">
    <property type="entry name" value="Beta-barrel_TonB_sf"/>
</dbReference>
<feature type="domain" description="TonB-dependent receptor plug" evidence="12">
    <location>
        <begin position="51"/>
        <end position="159"/>
    </location>
</feature>
<proteinExistence type="inferred from homology"/>
<evidence type="ECO:0000256" key="9">
    <source>
        <dbReference type="RuleBase" id="RU003357"/>
    </source>
</evidence>
<evidence type="ECO:0000256" key="1">
    <source>
        <dbReference type="ARBA" id="ARBA00004571"/>
    </source>
</evidence>
<comment type="similarity">
    <text evidence="8 9">Belongs to the TonB-dependent receptor family.</text>
</comment>
<keyword evidence="2 8" id="KW-0813">Transport</keyword>
<evidence type="ECO:0000256" key="3">
    <source>
        <dbReference type="ARBA" id="ARBA00022452"/>
    </source>
</evidence>
<dbReference type="Gene3D" id="2.170.130.10">
    <property type="entry name" value="TonB-dependent receptor, plug domain"/>
    <property type="match status" value="1"/>
</dbReference>
<keyword evidence="6 8" id="KW-0472">Membrane</keyword>
<organism evidence="13 14">
    <name type="scientific">Sphingobium lignivorans</name>
    <dbReference type="NCBI Taxonomy" id="2735886"/>
    <lineage>
        <taxon>Bacteria</taxon>
        <taxon>Pseudomonadati</taxon>
        <taxon>Pseudomonadota</taxon>
        <taxon>Alphaproteobacteria</taxon>
        <taxon>Sphingomonadales</taxon>
        <taxon>Sphingomonadaceae</taxon>
        <taxon>Sphingobium</taxon>
    </lineage>
</organism>
<dbReference type="InterPro" id="IPR012910">
    <property type="entry name" value="Plug_dom"/>
</dbReference>
<dbReference type="Pfam" id="PF07715">
    <property type="entry name" value="Plug"/>
    <property type="match status" value="1"/>
</dbReference>
<feature type="domain" description="TonB-dependent receptor-like beta-barrel" evidence="11">
    <location>
        <begin position="411"/>
        <end position="948"/>
    </location>
</feature>
<dbReference type="Pfam" id="PF00593">
    <property type="entry name" value="TonB_dep_Rec_b-barrel"/>
    <property type="match status" value="1"/>
</dbReference>
<reference evidence="13 14" key="1">
    <citation type="submission" date="2020-08" db="EMBL/GenBank/DDBJ databases">
        <title>Exploring microbial biodiversity for novel pathways involved in the catabolism of aromatic compounds derived from lignin.</title>
        <authorList>
            <person name="Elkins J."/>
        </authorList>
    </citation>
    <scope>NUCLEOTIDE SEQUENCE [LARGE SCALE GENOMIC DNA]</scope>
    <source>
        <strain evidence="13 14">B1D3A</strain>
    </source>
</reference>
<evidence type="ECO:0000256" key="7">
    <source>
        <dbReference type="ARBA" id="ARBA00023237"/>
    </source>
</evidence>
<dbReference type="InterPro" id="IPR000531">
    <property type="entry name" value="Beta-barrel_TonB"/>
</dbReference>
<keyword evidence="13" id="KW-0675">Receptor</keyword>
<name>A0ABR6NGP6_9SPHN</name>
<dbReference type="EMBL" id="JACHKA010000001">
    <property type="protein sequence ID" value="MBB5986431.1"/>
    <property type="molecule type" value="Genomic_DNA"/>
</dbReference>
<dbReference type="PANTHER" id="PTHR47234:SF2">
    <property type="entry name" value="TONB-DEPENDENT RECEPTOR"/>
    <property type="match status" value="1"/>
</dbReference>
<dbReference type="RefSeq" id="WP_184153946.1">
    <property type="nucleotide sequence ID" value="NZ_JACHKA010000001.1"/>
</dbReference>
<accession>A0ABR6NGP6</accession>
<evidence type="ECO:0000256" key="8">
    <source>
        <dbReference type="PROSITE-ProRule" id="PRU01360"/>
    </source>
</evidence>
<dbReference type="InterPro" id="IPR037066">
    <property type="entry name" value="Plug_dom_sf"/>
</dbReference>
<comment type="subcellular location">
    <subcellularLocation>
        <location evidence="1 8">Cell outer membrane</location>
        <topology evidence="1 8">Multi-pass membrane protein</topology>
    </subcellularLocation>
</comment>
<evidence type="ECO:0000256" key="6">
    <source>
        <dbReference type="ARBA" id="ARBA00023136"/>
    </source>
</evidence>